<sequence length="135" mass="14923">MTVINHTEFAYKVRAKLIEGENSLEPAIQAKLRQIRQQALLRQKTATESVLSSVKLGNTLAMPVNTWQRITKQLVPQLGTGFAILTLVVGLVALDAYEDFILAQEMAEVDSALLTDDLPPEAYADNAFSFFLKAD</sequence>
<evidence type="ECO:0000313" key="2">
    <source>
        <dbReference type="Proteomes" id="UP000252357"/>
    </source>
</evidence>
<dbReference type="AlphaFoldDB" id="A0A368L704"/>
<dbReference type="Pfam" id="PF12279">
    <property type="entry name" value="DUF3619"/>
    <property type="match status" value="1"/>
</dbReference>
<dbReference type="EMBL" id="QPGB01000001">
    <property type="protein sequence ID" value="RCS59342.1"/>
    <property type="molecule type" value="Genomic_DNA"/>
</dbReference>
<name>A0A368L704_9BURK</name>
<keyword evidence="2" id="KW-1185">Reference proteome</keyword>
<dbReference type="OrthoDB" id="8562153at2"/>
<protein>
    <submittedName>
        <fullName evidence="1">DUF3619 family protein</fullName>
    </submittedName>
</protein>
<dbReference type="InterPro" id="IPR022064">
    <property type="entry name" value="DUF3619"/>
</dbReference>
<comment type="caution">
    <text evidence="1">The sequence shown here is derived from an EMBL/GenBank/DDBJ whole genome shotgun (WGS) entry which is preliminary data.</text>
</comment>
<dbReference type="Proteomes" id="UP000252357">
    <property type="component" value="Unassembled WGS sequence"/>
</dbReference>
<evidence type="ECO:0000313" key="1">
    <source>
        <dbReference type="EMBL" id="RCS59342.1"/>
    </source>
</evidence>
<organism evidence="1 2">
    <name type="scientific">Parvibium lacunae</name>
    <dbReference type="NCBI Taxonomy" id="1888893"/>
    <lineage>
        <taxon>Bacteria</taxon>
        <taxon>Pseudomonadati</taxon>
        <taxon>Pseudomonadota</taxon>
        <taxon>Betaproteobacteria</taxon>
        <taxon>Burkholderiales</taxon>
        <taxon>Alcaligenaceae</taxon>
        <taxon>Parvibium</taxon>
    </lineage>
</organism>
<accession>A0A368L704</accession>
<reference evidence="1 2" key="1">
    <citation type="journal article" date="2018" name="Int. J. Syst. Evol. Microbiol.">
        <title>Parvibium lacunae gen. nov., sp. nov., a new member of the family Alcaligenaceae isolated from a freshwater pond.</title>
        <authorList>
            <person name="Chen W.M."/>
            <person name="Xie P.B."/>
            <person name="Hsu M.Y."/>
            <person name="Sheu S.Y."/>
        </authorList>
    </citation>
    <scope>NUCLEOTIDE SEQUENCE [LARGE SCALE GENOMIC DNA]</scope>
    <source>
        <strain evidence="1 2">KMB9</strain>
    </source>
</reference>
<proteinExistence type="predicted"/>
<gene>
    <name evidence="1" type="ORF">DU000_00960</name>
</gene>
<dbReference type="RefSeq" id="WP_114401492.1">
    <property type="nucleotide sequence ID" value="NZ_QPGB01000001.1"/>
</dbReference>